<dbReference type="Proteomes" id="UP000190080">
    <property type="component" value="Unassembled WGS sequence"/>
</dbReference>
<comment type="caution">
    <text evidence="2">The sequence shown here is derived from an EMBL/GenBank/DDBJ whole genome shotgun (WGS) entry which is preliminary data.</text>
</comment>
<dbReference type="OrthoDB" id="1912764at2"/>
<reference evidence="2 3" key="1">
    <citation type="submission" date="2017-03" db="EMBL/GenBank/DDBJ databases">
        <title>Genome sequence of Clostridium oryzae DSM 28571.</title>
        <authorList>
            <person name="Poehlein A."/>
            <person name="Daniel R."/>
        </authorList>
    </citation>
    <scope>NUCLEOTIDE SEQUENCE [LARGE SCALE GENOMIC DNA]</scope>
    <source>
        <strain evidence="2 3">DSM 28571</strain>
    </source>
</reference>
<evidence type="ECO:0000256" key="1">
    <source>
        <dbReference type="SAM" id="Phobius"/>
    </source>
</evidence>
<protein>
    <submittedName>
        <fullName evidence="2">Uncharacterized protein</fullName>
    </submittedName>
</protein>
<evidence type="ECO:0000313" key="3">
    <source>
        <dbReference type="Proteomes" id="UP000190080"/>
    </source>
</evidence>
<evidence type="ECO:0000313" key="2">
    <source>
        <dbReference type="EMBL" id="OPJ64180.1"/>
    </source>
</evidence>
<name>A0A1V4IWI7_9CLOT</name>
<dbReference type="RefSeq" id="WP_079422183.1">
    <property type="nucleotide sequence ID" value="NZ_MZGV01000005.1"/>
</dbReference>
<organism evidence="2 3">
    <name type="scientific">Clostridium oryzae</name>
    <dbReference type="NCBI Taxonomy" id="1450648"/>
    <lineage>
        <taxon>Bacteria</taxon>
        <taxon>Bacillati</taxon>
        <taxon>Bacillota</taxon>
        <taxon>Clostridia</taxon>
        <taxon>Eubacteriales</taxon>
        <taxon>Clostridiaceae</taxon>
        <taxon>Clostridium</taxon>
    </lineage>
</organism>
<dbReference type="AlphaFoldDB" id="A0A1V4IWI7"/>
<keyword evidence="1" id="KW-0812">Transmembrane</keyword>
<dbReference type="EMBL" id="MZGV01000005">
    <property type="protein sequence ID" value="OPJ64180.1"/>
    <property type="molecule type" value="Genomic_DNA"/>
</dbReference>
<gene>
    <name evidence="2" type="ORF">CLORY_07450</name>
</gene>
<keyword evidence="1" id="KW-1133">Transmembrane helix</keyword>
<sequence length="98" mass="11236">MKKLINFLSWLGVVCTILSIIITLLATYAWINVYSIGFLKLRCFHSYSALQASMFCTMLLWGIRLYSSNTGGRKFIYICICMLFAVSIIFLRFVGGVW</sequence>
<feature type="transmembrane region" description="Helical" evidence="1">
    <location>
        <begin position="44"/>
        <end position="63"/>
    </location>
</feature>
<dbReference type="STRING" id="1450648.CLORY_07450"/>
<keyword evidence="3" id="KW-1185">Reference proteome</keyword>
<proteinExistence type="predicted"/>
<keyword evidence="1" id="KW-0472">Membrane</keyword>
<feature type="transmembrane region" description="Helical" evidence="1">
    <location>
        <begin position="7"/>
        <end position="32"/>
    </location>
</feature>
<accession>A0A1V4IWI7</accession>
<feature type="transmembrane region" description="Helical" evidence="1">
    <location>
        <begin position="75"/>
        <end position="95"/>
    </location>
</feature>